<evidence type="ECO:0000259" key="2">
    <source>
        <dbReference type="Pfam" id="PF01548"/>
    </source>
</evidence>
<dbReference type="InterPro" id="IPR047650">
    <property type="entry name" value="Transpos_IS110"/>
</dbReference>
<dbReference type="EMBL" id="JBHEZZ010000002">
    <property type="protein sequence ID" value="MFC1400364.1"/>
    <property type="molecule type" value="Genomic_DNA"/>
</dbReference>
<gene>
    <name evidence="4" type="ORF">ACEZDJ_03570</name>
</gene>
<dbReference type="Pfam" id="PF02371">
    <property type="entry name" value="Transposase_20"/>
    <property type="match status" value="1"/>
</dbReference>
<accession>A0ABV6UFY8</accession>
<evidence type="ECO:0000313" key="4">
    <source>
        <dbReference type="EMBL" id="MFC1400364.1"/>
    </source>
</evidence>
<name>A0ABV6UFY8_9ACTN</name>
<feature type="domain" description="Transposase IS116/IS110/IS902 C-terminal" evidence="3">
    <location>
        <begin position="280"/>
        <end position="365"/>
    </location>
</feature>
<comment type="caution">
    <text evidence="4">The sequence shown here is derived from an EMBL/GenBank/DDBJ whole genome shotgun (WGS) entry which is preliminary data.</text>
</comment>
<organism evidence="4 5">
    <name type="scientific">Streptacidiphilus cavernicola</name>
    <dbReference type="NCBI Taxonomy" id="3342716"/>
    <lineage>
        <taxon>Bacteria</taxon>
        <taxon>Bacillati</taxon>
        <taxon>Actinomycetota</taxon>
        <taxon>Actinomycetes</taxon>
        <taxon>Kitasatosporales</taxon>
        <taxon>Streptomycetaceae</taxon>
        <taxon>Streptacidiphilus</taxon>
    </lineage>
</organism>
<dbReference type="RefSeq" id="WP_232242644.1">
    <property type="nucleotide sequence ID" value="NZ_JBHEZZ010000002.1"/>
</dbReference>
<dbReference type="PROSITE" id="PS51257">
    <property type="entry name" value="PROKAR_LIPOPROTEIN"/>
    <property type="match status" value="1"/>
</dbReference>
<dbReference type="PANTHER" id="PTHR33055:SF3">
    <property type="entry name" value="PUTATIVE TRANSPOSASE FOR IS117-RELATED"/>
    <property type="match status" value="1"/>
</dbReference>
<dbReference type="PANTHER" id="PTHR33055">
    <property type="entry name" value="TRANSPOSASE FOR INSERTION SEQUENCE ELEMENT IS1111A"/>
    <property type="match status" value="1"/>
</dbReference>
<reference evidence="4 5" key="1">
    <citation type="submission" date="2024-09" db="EMBL/GenBank/DDBJ databases">
        <authorList>
            <person name="Lee S.D."/>
        </authorList>
    </citation>
    <scope>NUCLEOTIDE SEQUENCE [LARGE SCALE GENOMIC DNA]</scope>
    <source>
        <strain evidence="4 5">N1-5</strain>
    </source>
</reference>
<dbReference type="InterPro" id="IPR003346">
    <property type="entry name" value="Transposase_20"/>
</dbReference>
<evidence type="ECO:0000256" key="1">
    <source>
        <dbReference type="SAM" id="MobiDB-lite"/>
    </source>
</evidence>
<feature type="region of interest" description="Disordered" evidence="1">
    <location>
        <begin position="219"/>
        <end position="244"/>
    </location>
</feature>
<dbReference type="NCBIfam" id="NF033542">
    <property type="entry name" value="transpos_IS110"/>
    <property type="match status" value="1"/>
</dbReference>
<dbReference type="Proteomes" id="UP001592528">
    <property type="component" value="Unassembled WGS sequence"/>
</dbReference>
<sequence>MSASDRARTSHCRRPQPASPSSAIASCSADTQTGTINAYENLLRPKTLTVPVPNDEPELLALLADVLALDEDVLWAVDVANGMAALLINVLLNQGQQLVYIPGLAVNRGTGKTDAKDAVVMADQARMRRDPAGIRPDDEHVVELRILTDRRSDLSADRTRRVNRLRGQLTGIFPALERVLDTGNVGPLVLLTGYQTPAALCRTGRSRLETWLRNREVRGAEPWPGPPWKRPSASTPPSPERRSPPQVIHTLAKEVMGLNEQIAEIDKLIAARFRDHDRAEVIASMPGIGPLLGAEFLAATAGDMSRFGSADRLASFAGVAPVPRDSGNISGNLHRPRRHHRGLQHVFYTSALISIRSCEESRCFYERKRAEGKRHTQAVLALARRRVNVLWALIRDGQCFLPGLPVIAAA</sequence>
<dbReference type="Pfam" id="PF01548">
    <property type="entry name" value="DEDD_Tnp_IS110"/>
    <property type="match status" value="1"/>
</dbReference>
<feature type="compositionally biased region" description="Pro residues" evidence="1">
    <location>
        <begin position="223"/>
        <end position="238"/>
    </location>
</feature>
<feature type="region of interest" description="Disordered" evidence="1">
    <location>
        <begin position="1"/>
        <end position="27"/>
    </location>
</feature>
<evidence type="ECO:0000259" key="3">
    <source>
        <dbReference type="Pfam" id="PF02371"/>
    </source>
</evidence>
<evidence type="ECO:0000313" key="5">
    <source>
        <dbReference type="Proteomes" id="UP001592528"/>
    </source>
</evidence>
<feature type="compositionally biased region" description="Low complexity" evidence="1">
    <location>
        <begin position="15"/>
        <end position="27"/>
    </location>
</feature>
<protein>
    <submittedName>
        <fullName evidence="4">IS110 family transposase</fullName>
    </submittedName>
</protein>
<dbReference type="InterPro" id="IPR002525">
    <property type="entry name" value="Transp_IS110-like_N"/>
</dbReference>
<proteinExistence type="predicted"/>
<feature type="domain" description="Transposase IS110-like N-terminal" evidence="2">
    <location>
        <begin position="48"/>
        <end position="174"/>
    </location>
</feature>
<keyword evidence="5" id="KW-1185">Reference proteome</keyword>